<dbReference type="EMBL" id="CP053452">
    <property type="protein sequence ID" value="QJW94735.1"/>
    <property type="molecule type" value="Genomic_DNA"/>
</dbReference>
<organism evidence="2 3">
    <name type="scientific">Frigoriglobus tundricola</name>
    <dbReference type="NCBI Taxonomy" id="2774151"/>
    <lineage>
        <taxon>Bacteria</taxon>
        <taxon>Pseudomonadati</taxon>
        <taxon>Planctomycetota</taxon>
        <taxon>Planctomycetia</taxon>
        <taxon>Gemmatales</taxon>
        <taxon>Gemmataceae</taxon>
        <taxon>Frigoriglobus</taxon>
    </lineage>
</organism>
<dbReference type="RefSeq" id="WP_171470665.1">
    <property type="nucleotide sequence ID" value="NZ_CP053452.2"/>
</dbReference>
<dbReference type="Pfam" id="PF04542">
    <property type="entry name" value="Sigma70_r2"/>
    <property type="match status" value="1"/>
</dbReference>
<evidence type="ECO:0000313" key="2">
    <source>
        <dbReference type="EMBL" id="QJW94735.1"/>
    </source>
</evidence>
<proteinExistence type="predicted"/>
<dbReference type="SUPFAM" id="SSF88946">
    <property type="entry name" value="Sigma2 domain of RNA polymerase sigma factors"/>
    <property type="match status" value="1"/>
</dbReference>
<sequence>MSDNLFDIETPAPLNSLSELERMTLVDECKRTCAKEARAASRKTRAHAFEDLEQEALLACVIASRRWSPTMGTKFNTFATACVRRHLANIVTKSSGKVAVHIEGWDAVGQPVQEESEEEAEPLTPEQVMALKRVDDPLRKDPDIAFKVVNLLVSERLSVPQIAIQLGREEKDIKLIARNAAKALPKALRWAYSPGLFDEVA</sequence>
<dbReference type="Gene3D" id="1.10.1740.10">
    <property type="match status" value="1"/>
</dbReference>
<dbReference type="Proteomes" id="UP000503447">
    <property type="component" value="Chromosome"/>
</dbReference>
<accession>A0A6M5YLD2</accession>
<gene>
    <name evidence="2" type="ORF">FTUN_2257</name>
</gene>
<keyword evidence="3" id="KW-1185">Reference proteome</keyword>
<dbReference type="GO" id="GO:0003700">
    <property type="term" value="F:DNA-binding transcription factor activity"/>
    <property type="evidence" value="ECO:0007669"/>
    <property type="project" value="InterPro"/>
</dbReference>
<dbReference type="AlphaFoldDB" id="A0A6M5YLD2"/>
<name>A0A6M5YLD2_9BACT</name>
<dbReference type="GO" id="GO:0006352">
    <property type="term" value="P:DNA-templated transcription initiation"/>
    <property type="evidence" value="ECO:0007669"/>
    <property type="project" value="InterPro"/>
</dbReference>
<evidence type="ECO:0000313" key="3">
    <source>
        <dbReference type="Proteomes" id="UP000503447"/>
    </source>
</evidence>
<dbReference type="InterPro" id="IPR013325">
    <property type="entry name" value="RNA_pol_sigma_r2"/>
</dbReference>
<protein>
    <recommendedName>
        <fullName evidence="1">RNA polymerase sigma-70 region 2 domain-containing protein</fullName>
    </recommendedName>
</protein>
<feature type="domain" description="RNA polymerase sigma-70 region 2" evidence="1">
    <location>
        <begin position="40"/>
        <end position="89"/>
    </location>
</feature>
<reference evidence="3" key="1">
    <citation type="submission" date="2020-05" db="EMBL/GenBank/DDBJ databases">
        <title>Frigoriglobus tundricola gen. nov., sp. nov., a psychrotolerant cellulolytic planctomycete of the family Gemmataceae with two divergent copies of 16S rRNA gene.</title>
        <authorList>
            <person name="Kulichevskaya I.S."/>
            <person name="Ivanova A.A."/>
            <person name="Naumoff D.G."/>
            <person name="Beletsky A.V."/>
            <person name="Rijpstra W.I.C."/>
            <person name="Sinninghe Damste J.S."/>
            <person name="Mardanov A.V."/>
            <person name="Ravin N.V."/>
            <person name="Dedysh S.N."/>
        </authorList>
    </citation>
    <scope>NUCLEOTIDE SEQUENCE [LARGE SCALE GENOMIC DNA]</scope>
    <source>
        <strain evidence="3">PL17</strain>
    </source>
</reference>
<dbReference type="KEGG" id="ftj:FTUN_2257"/>
<evidence type="ECO:0000259" key="1">
    <source>
        <dbReference type="Pfam" id="PF04542"/>
    </source>
</evidence>
<dbReference type="InterPro" id="IPR007627">
    <property type="entry name" value="RNA_pol_sigma70_r2"/>
</dbReference>